<feature type="active site" description="Proton donor/acceptor" evidence="3">
    <location>
        <position position="145"/>
    </location>
</feature>
<evidence type="ECO:0000256" key="3">
    <source>
        <dbReference type="PIRSR" id="PIRSR001365-1"/>
    </source>
</evidence>
<dbReference type="Gene3D" id="3.20.20.70">
    <property type="entry name" value="Aldolase class I"/>
    <property type="match status" value="1"/>
</dbReference>
<keyword evidence="6" id="KW-1185">Reference proteome</keyword>
<feature type="binding site" evidence="4">
    <location>
        <position position="219"/>
    </location>
    <ligand>
        <name>pyruvate</name>
        <dbReference type="ChEBI" id="CHEBI:15361"/>
    </ligand>
</feature>
<reference evidence="5 6" key="1">
    <citation type="submission" date="2018-01" db="EMBL/GenBank/DDBJ databases">
        <title>Harnessing the power of phylogenomics to disentangle the directionality and signatures of interkingdom host jumping in the parasitic fungal genus Tolypocladium.</title>
        <authorList>
            <person name="Quandt C.A."/>
            <person name="Patterson W."/>
            <person name="Spatafora J.W."/>
        </authorList>
    </citation>
    <scope>NUCLEOTIDE SEQUENCE [LARGE SCALE GENOMIC DNA]</scope>
    <source>
        <strain evidence="5 6">NRBC 100945</strain>
    </source>
</reference>
<dbReference type="GO" id="GO:0008840">
    <property type="term" value="F:4-hydroxy-tetrahydrodipicolinate synthase activity"/>
    <property type="evidence" value="ECO:0007669"/>
    <property type="project" value="TreeGrafter"/>
</dbReference>
<dbReference type="PANTHER" id="PTHR12128:SF66">
    <property type="entry name" value="4-HYDROXY-2-OXOGLUTARATE ALDOLASE, MITOCHONDRIAL"/>
    <property type="match status" value="1"/>
</dbReference>
<dbReference type="InterPro" id="IPR002220">
    <property type="entry name" value="DapA-like"/>
</dbReference>
<feature type="active site" description="Schiff-base intermediate with substrate" evidence="3">
    <location>
        <position position="176"/>
    </location>
</feature>
<dbReference type="SMART" id="SM01130">
    <property type="entry name" value="DHDPS"/>
    <property type="match status" value="1"/>
</dbReference>
<proteinExistence type="inferred from homology"/>
<dbReference type="STRING" id="94208.A0A2S4KLP0"/>
<dbReference type="OrthoDB" id="191315at2759"/>
<keyword evidence="1 2" id="KW-0456">Lyase</keyword>
<dbReference type="PIRSF" id="PIRSF001365">
    <property type="entry name" value="DHDPS"/>
    <property type="match status" value="1"/>
</dbReference>
<dbReference type="CDD" id="cd00408">
    <property type="entry name" value="DHDPS-like"/>
    <property type="match status" value="1"/>
</dbReference>
<dbReference type="PANTHER" id="PTHR12128">
    <property type="entry name" value="DIHYDRODIPICOLINATE SYNTHASE"/>
    <property type="match status" value="1"/>
</dbReference>
<evidence type="ECO:0000256" key="2">
    <source>
        <dbReference type="PIRNR" id="PIRNR001365"/>
    </source>
</evidence>
<sequence>MSTTALPPFGVYTPLVTFFHDDESIDIESTKAHIQRMAQGGVTGLVLQGSNGEAPHLTPNERKTIIRTARAHLDQLGFPRVTLIAGCGAPSVRETLSYINGAEEAGADFALVLPPAYWSAAMTPTVIEEFFSAVAEDAAIPLLIYNFPGVTSGIDISSDSVIRLAKKHPGKIVGVKLTCGNLGKLQRIASALPQDSFAPFGGKSDFFLPALVAGSNGVIAALANVAPKTHVRLLRLYQGGNLKAASELQSKLSHADWALSKVGVAGVKAVVSHFFSYGSGRGRKPLGFTTALALPDDIIRPIKDVVDLEKLGP</sequence>
<comment type="similarity">
    <text evidence="2">Belongs to the DapA family.</text>
</comment>
<evidence type="ECO:0000313" key="5">
    <source>
        <dbReference type="EMBL" id="POR31112.1"/>
    </source>
</evidence>
<accession>A0A2S4KLP0</accession>
<dbReference type="SUPFAM" id="SSF51569">
    <property type="entry name" value="Aldolase"/>
    <property type="match status" value="1"/>
</dbReference>
<gene>
    <name evidence="5" type="ORF">TPAR_08698</name>
</gene>
<name>A0A2S4KLP0_9HYPO</name>
<organism evidence="5 6">
    <name type="scientific">Tolypocladium paradoxum</name>
    <dbReference type="NCBI Taxonomy" id="94208"/>
    <lineage>
        <taxon>Eukaryota</taxon>
        <taxon>Fungi</taxon>
        <taxon>Dikarya</taxon>
        <taxon>Ascomycota</taxon>
        <taxon>Pezizomycotina</taxon>
        <taxon>Sordariomycetes</taxon>
        <taxon>Hypocreomycetidae</taxon>
        <taxon>Hypocreales</taxon>
        <taxon>Ophiocordycipitaceae</taxon>
        <taxon>Tolypocladium</taxon>
    </lineage>
</organism>
<dbReference type="EMBL" id="PKSG01001104">
    <property type="protein sequence ID" value="POR31112.1"/>
    <property type="molecule type" value="Genomic_DNA"/>
</dbReference>
<dbReference type="InterPro" id="IPR013785">
    <property type="entry name" value="Aldolase_TIM"/>
</dbReference>
<dbReference type="Proteomes" id="UP000237481">
    <property type="component" value="Unassembled WGS sequence"/>
</dbReference>
<protein>
    <submittedName>
        <fullName evidence="5">Dihydrodipicolinate synthetase family protein</fullName>
    </submittedName>
</protein>
<dbReference type="Pfam" id="PF00701">
    <property type="entry name" value="DHDPS"/>
    <property type="match status" value="1"/>
</dbReference>
<evidence type="ECO:0000256" key="1">
    <source>
        <dbReference type="ARBA" id="ARBA00023239"/>
    </source>
</evidence>
<dbReference type="AlphaFoldDB" id="A0A2S4KLP0"/>
<comment type="caution">
    <text evidence="5">The sequence shown here is derived from an EMBL/GenBank/DDBJ whole genome shotgun (WGS) entry which is preliminary data.</text>
</comment>
<evidence type="ECO:0000313" key="6">
    <source>
        <dbReference type="Proteomes" id="UP000237481"/>
    </source>
</evidence>
<evidence type="ECO:0000256" key="4">
    <source>
        <dbReference type="PIRSR" id="PIRSR001365-2"/>
    </source>
</evidence>
<dbReference type="PRINTS" id="PR00146">
    <property type="entry name" value="DHPICSNTHASE"/>
</dbReference>